<protein>
    <submittedName>
        <fullName evidence="1">Uncharacterized protein</fullName>
    </submittedName>
</protein>
<gene>
    <name evidence="1" type="ORF">PDJAM_G00009700</name>
</gene>
<evidence type="ECO:0000313" key="2">
    <source>
        <dbReference type="Proteomes" id="UP000830395"/>
    </source>
</evidence>
<reference evidence="1" key="1">
    <citation type="submission" date="2020-02" db="EMBL/GenBank/DDBJ databases">
        <title>Genome sequencing of the panga catfish, Pangasius djambal.</title>
        <authorList>
            <person name="Wen M."/>
            <person name="Zahm M."/>
            <person name="Roques C."/>
            <person name="Cabau C."/>
            <person name="Klopp C."/>
            <person name="Donnadieu C."/>
            <person name="Jouanno E."/>
            <person name="Avarre J.-C."/>
            <person name="Campet M."/>
            <person name="Ha T."/>
            <person name="Dugue R."/>
            <person name="Lampietro C."/>
            <person name="Louis A."/>
            <person name="Herpin A."/>
            <person name="Echchiki A."/>
            <person name="Berthelot C."/>
            <person name="Parey E."/>
            <person name="Roest-Crollius H."/>
            <person name="Braasch I."/>
            <person name="Postlethwait J.H."/>
            <person name="Bobe J."/>
            <person name="Montfort J."/>
            <person name="Bouchez O."/>
            <person name="Begum T."/>
            <person name="Schartl M."/>
            <person name="Gustiano R."/>
            <person name="Guiguen Y."/>
        </authorList>
    </citation>
    <scope>NUCLEOTIDE SEQUENCE</scope>
    <source>
        <strain evidence="1">Pdj_M5554</strain>
    </source>
</reference>
<sequence>MRLICPRELSRRLCAGTLPLTPCLLSLSNVSPMEAAINTLVSQFKAFAGKEGSNHTLSKNELQSLLTSQLPNYTKNASDSSVIDQLMSSIDKNNDGELSFLEFWQFIGQLASTHGGREKQHYETSAYRISKMESAIKTMVGQFVSSARGKESLNKDNFQKLVQRQLGNIMADTDSSSAVKDMMRGLDENQDGKVGFQEYMTLIGYLANSLSESKTKTQTATN</sequence>
<organism evidence="1 2">
    <name type="scientific">Pangasius djambal</name>
    <dbReference type="NCBI Taxonomy" id="1691987"/>
    <lineage>
        <taxon>Eukaryota</taxon>
        <taxon>Metazoa</taxon>
        <taxon>Chordata</taxon>
        <taxon>Craniata</taxon>
        <taxon>Vertebrata</taxon>
        <taxon>Euteleostomi</taxon>
        <taxon>Actinopterygii</taxon>
        <taxon>Neopterygii</taxon>
        <taxon>Teleostei</taxon>
        <taxon>Ostariophysi</taxon>
        <taxon>Siluriformes</taxon>
        <taxon>Pangasiidae</taxon>
        <taxon>Pangasius</taxon>
    </lineage>
</organism>
<accession>A0ACC5Y0F0</accession>
<comment type="caution">
    <text evidence="1">The sequence shown here is derived from an EMBL/GenBank/DDBJ whole genome shotgun (WGS) entry which is preliminary data.</text>
</comment>
<proteinExistence type="predicted"/>
<keyword evidence="2" id="KW-1185">Reference proteome</keyword>
<dbReference type="Proteomes" id="UP000830395">
    <property type="component" value="Chromosome 1"/>
</dbReference>
<name>A0ACC5Y0F0_9TELE</name>
<dbReference type="EMBL" id="CM040975">
    <property type="protein sequence ID" value="MCJ8728900.1"/>
    <property type="molecule type" value="Genomic_DNA"/>
</dbReference>
<evidence type="ECO:0000313" key="1">
    <source>
        <dbReference type="EMBL" id="MCJ8728900.1"/>
    </source>
</evidence>